<organism evidence="2 3">
    <name type="scientific">Solihabitans fulvus</name>
    <dbReference type="NCBI Taxonomy" id="1892852"/>
    <lineage>
        <taxon>Bacteria</taxon>
        <taxon>Bacillati</taxon>
        <taxon>Actinomycetota</taxon>
        <taxon>Actinomycetes</taxon>
        <taxon>Pseudonocardiales</taxon>
        <taxon>Pseudonocardiaceae</taxon>
        <taxon>Solihabitans</taxon>
    </lineage>
</organism>
<feature type="transmembrane region" description="Helical" evidence="1">
    <location>
        <begin position="12"/>
        <end position="33"/>
    </location>
</feature>
<evidence type="ECO:0000313" key="3">
    <source>
        <dbReference type="Proteomes" id="UP000323454"/>
    </source>
</evidence>
<protein>
    <submittedName>
        <fullName evidence="2">Uncharacterized protein</fullName>
    </submittedName>
</protein>
<dbReference type="InterPro" id="IPR046580">
    <property type="entry name" value="DUF6640"/>
</dbReference>
<feature type="transmembrane region" description="Helical" evidence="1">
    <location>
        <begin position="127"/>
        <end position="147"/>
    </location>
</feature>
<keyword evidence="1" id="KW-1133">Transmembrane helix</keyword>
<gene>
    <name evidence="2" type="ORF">F0L68_08545</name>
</gene>
<keyword evidence="3" id="KW-1185">Reference proteome</keyword>
<feature type="transmembrane region" description="Helical" evidence="1">
    <location>
        <begin position="84"/>
        <end position="107"/>
    </location>
</feature>
<dbReference type="EMBL" id="VUOB01000013">
    <property type="protein sequence ID" value="KAA2264031.1"/>
    <property type="molecule type" value="Genomic_DNA"/>
</dbReference>
<reference evidence="2 3" key="2">
    <citation type="submission" date="2019-09" db="EMBL/GenBank/DDBJ databases">
        <authorList>
            <person name="Jin C."/>
        </authorList>
    </citation>
    <scope>NUCLEOTIDE SEQUENCE [LARGE SCALE GENOMIC DNA]</scope>
    <source>
        <strain evidence="2 3">AN110305</strain>
    </source>
</reference>
<evidence type="ECO:0000313" key="2">
    <source>
        <dbReference type="EMBL" id="KAA2264031.1"/>
    </source>
</evidence>
<dbReference type="Pfam" id="PF20345">
    <property type="entry name" value="DUF6640"/>
    <property type="match status" value="1"/>
</dbReference>
<dbReference type="Proteomes" id="UP000323454">
    <property type="component" value="Unassembled WGS sequence"/>
</dbReference>
<proteinExistence type="predicted"/>
<reference evidence="2 3" key="1">
    <citation type="submission" date="2019-09" db="EMBL/GenBank/DDBJ databases">
        <title>Goodfellowia gen. nov., a new genus of the Pseudonocardineae related to Actinoalloteichus, containing Goodfellowia coeruleoviolacea gen. nov., comb. nov. gen. nov., comb. nov.</title>
        <authorList>
            <person name="Labeda D."/>
        </authorList>
    </citation>
    <scope>NUCLEOTIDE SEQUENCE [LARGE SCALE GENOMIC DNA]</scope>
    <source>
        <strain evidence="2 3">AN110305</strain>
    </source>
</reference>
<sequence>MNASFRHWSPARILVAVMAVETGLGALVFDLVLPDTADQHMFNGNWPPHAKFHDAQYIVMSLLIGALALVLLARRRGDTHTNLLLAAGISAIPWASMLPAMLFPGTATYDPEFRGATRFVLGMHGQVFEALLTLVLLAVAVLLATAGRRRAAA</sequence>
<keyword evidence="1" id="KW-0472">Membrane</keyword>
<accession>A0A5B2XMA7</accession>
<name>A0A5B2XMA7_9PSEU</name>
<evidence type="ECO:0000256" key="1">
    <source>
        <dbReference type="SAM" id="Phobius"/>
    </source>
</evidence>
<keyword evidence="1" id="KW-0812">Transmembrane</keyword>
<dbReference type="RefSeq" id="WP_149848938.1">
    <property type="nucleotide sequence ID" value="NZ_VUOB01000013.1"/>
</dbReference>
<feature type="transmembrane region" description="Helical" evidence="1">
    <location>
        <begin position="55"/>
        <end position="72"/>
    </location>
</feature>
<dbReference type="OrthoDB" id="122427at2"/>
<dbReference type="AlphaFoldDB" id="A0A5B2XMA7"/>
<comment type="caution">
    <text evidence="2">The sequence shown here is derived from an EMBL/GenBank/DDBJ whole genome shotgun (WGS) entry which is preliminary data.</text>
</comment>